<gene>
    <name evidence="1" type="ORF">EVAR_80133_1</name>
</gene>
<sequence>MWNVCERRAIVRKRLGEQNPEPGPGLKLRTRPGFETECRIGIRMKSVTAIVIEIKNGTETRIESGNEIRTDRKFFLYRR</sequence>
<organism evidence="1 2">
    <name type="scientific">Eumeta variegata</name>
    <name type="common">Bagworm moth</name>
    <name type="synonym">Eumeta japonica</name>
    <dbReference type="NCBI Taxonomy" id="151549"/>
    <lineage>
        <taxon>Eukaryota</taxon>
        <taxon>Metazoa</taxon>
        <taxon>Ecdysozoa</taxon>
        <taxon>Arthropoda</taxon>
        <taxon>Hexapoda</taxon>
        <taxon>Insecta</taxon>
        <taxon>Pterygota</taxon>
        <taxon>Neoptera</taxon>
        <taxon>Endopterygota</taxon>
        <taxon>Lepidoptera</taxon>
        <taxon>Glossata</taxon>
        <taxon>Ditrysia</taxon>
        <taxon>Tineoidea</taxon>
        <taxon>Psychidae</taxon>
        <taxon>Oiketicinae</taxon>
        <taxon>Eumeta</taxon>
    </lineage>
</organism>
<proteinExistence type="predicted"/>
<protein>
    <submittedName>
        <fullName evidence="1">Uncharacterized protein</fullName>
    </submittedName>
</protein>
<accession>A0A4C1YIB0</accession>
<name>A0A4C1YIB0_EUMVA</name>
<evidence type="ECO:0000313" key="2">
    <source>
        <dbReference type="Proteomes" id="UP000299102"/>
    </source>
</evidence>
<keyword evidence="2" id="KW-1185">Reference proteome</keyword>
<dbReference type="EMBL" id="BGZK01001206">
    <property type="protein sequence ID" value="GBP74379.1"/>
    <property type="molecule type" value="Genomic_DNA"/>
</dbReference>
<comment type="caution">
    <text evidence="1">The sequence shown here is derived from an EMBL/GenBank/DDBJ whole genome shotgun (WGS) entry which is preliminary data.</text>
</comment>
<dbReference type="Proteomes" id="UP000299102">
    <property type="component" value="Unassembled WGS sequence"/>
</dbReference>
<evidence type="ECO:0000313" key="1">
    <source>
        <dbReference type="EMBL" id="GBP74379.1"/>
    </source>
</evidence>
<reference evidence="1 2" key="1">
    <citation type="journal article" date="2019" name="Commun. Biol.">
        <title>The bagworm genome reveals a unique fibroin gene that provides high tensile strength.</title>
        <authorList>
            <person name="Kono N."/>
            <person name="Nakamura H."/>
            <person name="Ohtoshi R."/>
            <person name="Tomita M."/>
            <person name="Numata K."/>
            <person name="Arakawa K."/>
        </authorList>
    </citation>
    <scope>NUCLEOTIDE SEQUENCE [LARGE SCALE GENOMIC DNA]</scope>
</reference>
<dbReference type="AlphaFoldDB" id="A0A4C1YIB0"/>